<dbReference type="EMBL" id="JBCNJP010010059">
    <property type="protein sequence ID" value="KAK9048786.1"/>
    <property type="molecule type" value="Genomic_DNA"/>
</dbReference>
<dbReference type="AlphaFoldDB" id="A0AAP0C4H1"/>
<dbReference type="InterPro" id="IPR044226">
    <property type="entry name" value="SIP2-1-like"/>
</dbReference>
<comment type="subcellular location">
    <subcellularLocation>
        <location evidence="1">Membrane</location>
        <topology evidence="1">Multi-pass membrane protein</topology>
    </subcellularLocation>
</comment>
<keyword evidence="6" id="KW-1185">Reference proteome</keyword>
<organism evidence="5 6">
    <name type="scientific">Deinandra increscens subsp. villosa</name>
    <dbReference type="NCBI Taxonomy" id="3103831"/>
    <lineage>
        <taxon>Eukaryota</taxon>
        <taxon>Viridiplantae</taxon>
        <taxon>Streptophyta</taxon>
        <taxon>Embryophyta</taxon>
        <taxon>Tracheophyta</taxon>
        <taxon>Spermatophyta</taxon>
        <taxon>Magnoliopsida</taxon>
        <taxon>eudicotyledons</taxon>
        <taxon>Gunneridae</taxon>
        <taxon>Pentapetalae</taxon>
        <taxon>asterids</taxon>
        <taxon>campanulids</taxon>
        <taxon>Asterales</taxon>
        <taxon>Asteraceae</taxon>
        <taxon>Asteroideae</taxon>
        <taxon>Heliantheae alliance</taxon>
        <taxon>Madieae</taxon>
        <taxon>Madiinae</taxon>
        <taxon>Deinandra</taxon>
    </lineage>
</organism>
<comment type="caution">
    <text evidence="5">The sequence shown here is derived from an EMBL/GenBank/DDBJ whole genome shotgun (WGS) entry which is preliminary data.</text>
</comment>
<keyword evidence="4" id="KW-0472">Membrane</keyword>
<dbReference type="InterPro" id="IPR023271">
    <property type="entry name" value="Aquaporin-like"/>
</dbReference>
<keyword evidence="2" id="KW-0812">Transmembrane</keyword>
<name>A0AAP0C4H1_9ASTR</name>
<dbReference type="PANTHER" id="PTHR47720:SF5">
    <property type="entry name" value="MAJOR INTRINSIC PROTEIN"/>
    <property type="match status" value="1"/>
</dbReference>
<dbReference type="SUPFAM" id="SSF81338">
    <property type="entry name" value="Aquaporin-like"/>
    <property type="match status" value="1"/>
</dbReference>
<evidence type="ECO:0000256" key="3">
    <source>
        <dbReference type="ARBA" id="ARBA00022989"/>
    </source>
</evidence>
<evidence type="ECO:0000313" key="6">
    <source>
        <dbReference type="Proteomes" id="UP001408789"/>
    </source>
</evidence>
<evidence type="ECO:0000256" key="4">
    <source>
        <dbReference type="ARBA" id="ARBA00023136"/>
    </source>
</evidence>
<accession>A0AAP0C4H1</accession>
<evidence type="ECO:0000256" key="1">
    <source>
        <dbReference type="ARBA" id="ARBA00004141"/>
    </source>
</evidence>
<sequence>MKESTGRNENLESYVKDWTDLTRKCWSACGYVIDDMYSYIFTVLLLAPANKMLTNGGAYNPIVVFITAINGDLVTFLFNIGRIPFQVFGSIVGVRLVLETFPEIWRGPELIINLHQGALTEGLLTFTQVLITL</sequence>
<protein>
    <submittedName>
        <fullName evidence="5">Uncharacterized protein</fullName>
    </submittedName>
</protein>
<dbReference type="GO" id="GO:0016020">
    <property type="term" value="C:membrane"/>
    <property type="evidence" value="ECO:0007669"/>
    <property type="project" value="UniProtKB-SubCell"/>
</dbReference>
<dbReference type="Proteomes" id="UP001408789">
    <property type="component" value="Unassembled WGS sequence"/>
</dbReference>
<reference evidence="5 6" key="1">
    <citation type="submission" date="2024-04" db="EMBL/GenBank/DDBJ databases">
        <title>The reference genome of an endangered Asteraceae, Deinandra increscens subsp. villosa, native to the Central Coast of California.</title>
        <authorList>
            <person name="Guilliams M."/>
            <person name="Hasenstab-Lehman K."/>
            <person name="Meyer R."/>
            <person name="Mcevoy S."/>
        </authorList>
    </citation>
    <scope>NUCLEOTIDE SEQUENCE [LARGE SCALE GENOMIC DNA]</scope>
    <source>
        <tissue evidence="5">Leaf</tissue>
    </source>
</reference>
<gene>
    <name evidence="5" type="ORF">SSX86_032246</name>
</gene>
<dbReference type="GO" id="GO:0015267">
    <property type="term" value="F:channel activity"/>
    <property type="evidence" value="ECO:0007669"/>
    <property type="project" value="InterPro"/>
</dbReference>
<proteinExistence type="predicted"/>
<dbReference type="PANTHER" id="PTHR47720">
    <property type="entry name" value="AQUAPORIN SIP2-1-RELATED"/>
    <property type="match status" value="1"/>
</dbReference>
<feature type="non-terminal residue" evidence="5">
    <location>
        <position position="133"/>
    </location>
</feature>
<keyword evidence="3" id="KW-1133">Transmembrane helix</keyword>
<evidence type="ECO:0000256" key="2">
    <source>
        <dbReference type="ARBA" id="ARBA00022692"/>
    </source>
</evidence>
<evidence type="ECO:0000313" key="5">
    <source>
        <dbReference type="EMBL" id="KAK9048786.1"/>
    </source>
</evidence>